<dbReference type="InterPro" id="IPR002110">
    <property type="entry name" value="Ankyrin_rpt"/>
</dbReference>
<evidence type="ECO:0000259" key="5">
    <source>
        <dbReference type="Pfam" id="PF25575"/>
    </source>
</evidence>
<dbReference type="SMART" id="SM00248">
    <property type="entry name" value="ANK"/>
    <property type="match status" value="7"/>
</dbReference>
<dbReference type="SUPFAM" id="SSF48403">
    <property type="entry name" value="Ankyrin repeat"/>
    <property type="match status" value="1"/>
</dbReference>
<accession>A0A1J7GY45</accession>
<dbReference type="AlphaFoldDB" id="A0A1J7GY45"/>
<reference evidence="6 7" key="1">
    <citation type="journal article" date="2017" name="Plant Biotechnol. J.">
        <title>A comprehensive draft genome sequence for lupin (Lupinus angustifolius), an emerging health food: insights into plant-microbe interactions and legume evolution.</title>
        <authorList>
            <person name="Hane J.K."/>
            <person name="Ming Y."/>
            <person name="Kamphuis L.G."/>
            <person name="Nelson M.N."/>
            <person name="Garg G."/>
            <person name="Atkins C.A."/>
            <person name="Bayer P.E."/>
            <person name="Bravo A."/>
            <person name="Bringans S."/>
            <person name="Cannon S."/>
            <person name="Edwards D."/>
            <person name="Foley R."/>
            <person name="Gao L.L."/>
            <person name="Harrison M.J."/>
            <person name="Huang W."/>
            <person name="Hurgobin B."/>
            <person name="Li S."/>
            <person name="Liu C.W."/>
            <person name="McGrath A."/>
            <person name="Morahan G."/>
            <person name="Murray J."/>
            <person name="Weller J."/>
            <person name="Jian J."/>
            <person name="Singh K.B."/>
        </authorList>
    </citation>
    <scope>NUCLEOTIDE SEQUENCE [LARGE SCALE GENOMIC DNA]</scope>
    <source>
        <strain evidence="7">cv. Tanjil</strain>
        <tissue evidence="6">Whole plant</tissue>
    </source>
</reference>
<dbReference type="PRINTS" id="PR01415">
    <property type="entry name" value="ANKYRIN"/>
</dbReference>
<feature type="compositionally biased region" description="Basic residues" evidence="4">
    <location>
        <begin position="55"/>
        <end position="65"/>
    </location>
</feature>
<evidence type="ECO:0000313" key="7">
    <source>
        <dbReference type="Proteomes" id="UP000188354"/>
    </source>
</evidence>
<comment type="subcellular location">
    <subcellularLocation>
        <location evidence="1">Cell membrane</location>
        <topology evidence="1">Peripheral membrane protein</topology>
        <orientation evidence="1">Cytoplasmic side</orientation>
    </subcellularLocation>
</comment>
<gene>
    <name evidence="6" type="ORF">TanjilG_10844</name>
</gene>
<evidence type="ECO:0000256" key="2">
    <source>
        <dbReference type="PROSITE-ProRule" id="PRU00023"/>
    </source>
</evidence>
<dbReference type="PANTHER" id="PTHR16128">
    <property type="entry name" value="FAD/NAD(P)-BINDING OXIDOREDUCTASE FAMILY PROTEIN"/>
    <property type="match status" value="1"/>
</dbReference>
<evidence type="ECO:0000313" key="6">
    <source>
        <dbReference type="EMBL" id="OIV95024.1"/>
    </source>
</evidence>
<dbReference type="Gene3D" id="1.25.40.10">
    <property type="entry name" value="Tetratricopeptide repeat domain"/>
    <property type="match status" value="1"/>
</dbReference>
<name>A0A1J7GY45_LUPAN</name>
<dbReference type="Pfam" id="PF13450">
    <property type="entry name" value="NAD_binding_8"/>
    <property type="match status" value="1"/>
</dbReference>
<dbReference type="Gramene" id="OIV95024">
    <property type="protein sequence ID" value="OIV95024"/>
    <property type="gene ID" value="TanjilG_10844"/>
</dbReference>
<dbReference type="PROSITE" id="PS50088">
    <property type="entry name" value="ANK_REPEAT"/>
    <property type="match status" value="4"/>
</dbReference>
<evidence type="ECO:0000256" key="3">
    <source>
        <dbReference type="PROSITE-ProRule" id="PRU00339"/>
    </source>
</evidence>
<keyword evidence="2" id="KW-0040">ANK repeat</keyword>
<dbReference type="InterPro" id="IPR036770">
    <property type="entry name" value="Ankyrin_rpt-contain_sf"/>
</dbReference>
<feature type="repeat" description="TPR" evidence="3">
    <location>
        <begin position="801"/>
        <end position="834"/>
    </location>
</feature>
<dbReference type="SUPFAM" id="SSF51905">
    <property type="entry name" value="FAD/NAD(P)-binding domain"/>
    <property type="match status" value="1"/>
</dbReference>
<dbReference type="Pfam" id="PF00023">
    <property type="entry name" value="Ank"/>
    <property type="match status" value="1"/>
</dbReference>
<dbReference type="Proteomes" id="UP000188354">
    <property type="component" value="Chromosome LG16"/>
</dbReference>
<feature type="repeat" description="ANK" evidence="2">
    <location>
        <begin position="685"/>
        <end position="717"/>
    </location>
</feature>
<dbReference type="GO" id="GO:0005886">
    <property type="term" value="C:plasma membrane"/>
    <property type="evidence" value="ECO:0007669"/>
    <property type="project" value="UniProtKB-SubCell"/>
</dbReference>
<sequence>MVTLNTLSSKLLSLSYRFPTSPSPFSTLFINNNSNNSKTLSSSSSSNDNNNNNNKSKKQRSRKGKPSYGTSRRSILKKSFNQEQVNFTAPFSDDPVVAIIGGGISGLICALFLNNHGVRSTLFDSGVHGVGGRMGTRVIEPHPLIFDHAAQFFTVNDPRFAHLVHAWMDKGLVTEWHGTIGDLHNGGHFLPFLPSPPRYVATHGMRSIADSLLSQTHLVNVTRPCWISKIEPFNGMWHLSENGKPRGKFDAIVIAHNGKCANRLLMTSGLPSIAKQMKRLELSSIWALLAAFEDPLPLPGGTEFPFEGAFVRGVDSVSWMANNTKKLLSSQSGGPHCWTFFSTAAYGRQNKVPQENIPSATTARVTAGMLEGIEAALGLSEGSLPKPFYSRLQLWGAALPTNTPRIPCIFDPFGRAGICGDWLLGSNIEAAVLSGIALADHIAEYFQSPGAEAGEFAVGLNQEFQPLEGHDIGQFPVREKIQLFLNAACSGNLDLFKKLAAQLDEGAHDLTKTVESIKDANKRGALHFSAREGQTEICKYLLEQLNLHMDSIDDDGETALIHAARQGHTHTAKYLIDRGANPTIPSNLGATALHHAAGIGDTELLNYLLSRGVNPDLESDAGTPLVWAAGHAQQTALSVLLQHGANPNAETDDGITPVLSSVAAGSLACLELLIKSGGKVNISAGGATPLHIAADNGSLELISCLLKAGTDPNISDEDGIKPIQVAAARGNRAAVEILFPSTSKIDDVSTWTIDGIVEYMQSETKRQPDETINVGEANRAKDTVFQEKKVPEVAPEVKKRAAEAKSRGDDAFKRKDYMTAIDSYTQAIDLDPTDATLLSNRSLCWIKSGQAEHALADAKACRALRPDWKFDEAANAFYEGVQLDPENMELVNAFREAVEAGRKFHGISENK</sequence>
<keyword evidence="3" id="KW-0802">TPR repeat</keyword>
<feature type="repeat" description="ANK" evidence="2">
    <location>
        <begin position="620"/>
        <end position="652"/>
    </location>
</feature>
<feature type="domain" description="Serine/threonine-protein kinase BSK1-like TPR repeats" evidence="5">
    <location>
        <begin position="799"/>
        <end position="870"/>
    </location>
</feature>
<dbReference type="SMART" id="SM00028">
    <property type="entry name" value="TPR"/>
    <property type="match status" value="2"/>
</dbReference>
<dbReference type="Pfam" id="PF12796">
    <property type="entry name" value="Ank_2"/>
    <property type="match status" value="2"/>
</dbReference>
<dbReference type="PROSITE" id="PS50005">
    <property type="entry name" value="TPR"/>
    <property type="match status" value="1"/>
</dbReference>
<dbReference type="Gene3D" id="1.25.40.20">
    <property type="entry name" value="Ankyrin repeat-containing domain"/>
    <property type="match status" value="1"/>
</dbReference>
<dbReference type="InterPro" id="IPR011990">
    <property type="entry name" value="TPR-like_helical_dom_sf"/>
</dbReference>
<feature type="compositionally biased region" description="Low complexity" evidence="4">
    <location>
        <begin position="37"/>
        <end position="54"/>
    </location>
</feature>
<dbReference type="InterPro" id="IPR019734">
    <property type="entry name" value="TPR_rpt"/>
</dbReference>
<protein>
    <recommendedName>
        <fullName evidence="5">Serine/threonine-protein kinase BSK1-like TPR repeats domain-containing protein</fullName>
    </recommendedName>
</protein>
<dbReference type="PROSITE" id="PS50297">
    <property type="entry name" value="ANK_REP_REGION"/>
    <property type="match status" value="3"/>
</dbReference>
<feature type="region of interest" description="Disordered" evidence="4">
    <location>
        <begin position="37"/>
        <end position="75"/>
    </location>
</feature>
<dbReference type="InterPro" id="IPR058209">
    <property type="entry name" value="TPR_BSK1_C"/>
</dbReference>
<dbReference type="SUPFAM" id="SSF48452">
    <property type="entry name" value="TPR-like"/>
    <property type="match status" value="1"/>
</dbReference>
<feature type="repeat" description="ANK" evidence="2">
    <location>
        <begin position="588"/>
        <end position="620"/>
    </location>
</feature>
<dbReference type="InterPro" id="IPR036188">
    <property type="entry name" value="FAD/NAD-bd_sf"/>
</dbReference>
<evidence type="ECO:0000256" key="4">
    <source>
        <dbReference type="SAM" id="MobiDB-lite"/>
    </source>
</evidence>
<dbReference type="PANTHER" id="PTHR16128:SF8">
    <property type="entry name" value="EXPRESSED PROTEIN"/>
    <property type="match status" value="1"/>
</dbReference>
<dbReference type="Gene3D" id="3.50.50.60">
    <property type="entry name" value="FAD/NAD(P)-binding domain"/>
    <property type="match status" value="1"/>
</dbReference>
<dbReference type="Pfam" id="PF25575">
    <property type="entry name" value="TPR_BSK1_C"/>
    <property type="match status" value="1"/>
</dbReference>
<proteinExistence type="predicted"/>
<feature type="repeat" description="ANK" evidence="2">
    <location>
        <begin position="555"/>
        <end position="587"/>
    </location>
</feature>
<evidence type="ECO:0000256" key="1">
    <source>
        <dbReference type="ARBA" id="ARBA00004413"/>
    </source>
</evidence>
<dbReference type="Gene3D" id="3.90.660.10">
    <property type="match status" value="1"/>
</dbReference>
<dbReference type="EMBL" id="CM007376">
    <property type="protein sequence ID" value="OIV95024.1"/>
    <property type="molecule type" value="Genomic_DNA"/>
</dbReference>
<keyword evidence="7" id="KW-1185">Reference proteome</keyword>
<organism evidence="6 7">
    <name type="scientific">Lupinus angustifolius</name>
    <name type="common">Narrow-leaved blue lupine</name>
    <dbReference type="NCBI Taxonomy" id="3871"/>
    <lineage>
        <taxon>Eukaryota</taxon>
        <taxon>Viridiplantae</taxon>
        <taxon>Streptophyta</taxon>
        <taxon>Embryophyta</taxon>
        <taxon>Tracheophyta</taxon>
        <taxon>Spermatophyta</taxon>
        <taxon>Magnoliopsida</taxon>
        <taxon>eudicotyledons</taxon>
        <taxon>Gunneridae</taxon>
        <taxon>Pentapetalae</taxon>
        <taxon>rosids</taxon>
        <taxon>fabids</taxon>
        <taxon>Fabales</taxon>
        <taxon>Fabaceae</taxon>
        <taxon>Papilionoideae</taxon>
        <taxon>50 kb inversion clade</taxon>
        <taxon>genistoids sensu lato</taxon>
        <taxon>core genistoids</taxon>
        <taxon>Genisteae</taxon>
        <taxon>Lupinus</taxon>
    </lineage>
</organism>